<feature type="compositionally biased region" description="Basic residues" evidence="1">
    <location>
        <begin position="62"/>
        <end position="73"/>
    </location>
</feature>
<dbReference type="OrthoDB" id="1706062at2759"/>
<feature type="region of interest" description="Disordered" evidence="1">
    <location>
        <begin position="54"/>
        <end position="104"/>
    </location>
</feature>
<feature type="compositionally biased region" description="Basic and acidic residues" evidence="1">
    <location>
        <begin position="77"/>
        <end position="97"/>
    </location>
</feature>
<gene>
    <name evidence="2" type="ORF">F511_25366</name>
</gene>
<reference evidence="2 3" key="1">
    <citation type="journal article" date="2015" name="Proc. Natl. Acad. Sci. U.S.A.">
        <title>The resurrection genome of Boea hygrometrica: A blueprint for survival of dehydration.</title>
        <authorList>
            <person name="Xiao L."/>
            <person name="Yang G."/>
            <person name="Zhang L."/>
            <person name="Yang X."/>
            <person name="Zhao S."/>
            <person name="Ji Z."/>
            <person name="Zhou Q."/>
            <person name="Hu M."/>
            <person name="Wang Y."/>
            <person name="Chen M."/>
            <person name="Xu Y."/>
            <person name="Jin H."/>
            <person name="Xiao X."/>
            <person name="Hu G."/>
            <person name="Bao F."/>
            <person name="Hu Y."/>
            <person name="Wan P."/>
            <person name="Li L."/>
            <person name="Deng X."/>
            <person name="Kuang T."/>
            <person name="Xiang C."/>
            <person name="Zhu J.K."/>
            <person name="Oliver M.J."/>
            <person name="He Y."/>
        </authorList>
    </citation>
    <scope>NUCLEOTIDE SEQUENCE [LARGE SCALE GENOMIC DNA]</scope>
    <source>
        <strain evidence="3">cv. XS01</strain>
    </source>
</reference>
<organism evidence="2 3">
    <name type="scientific">Dorcoceras hygrometricum</name>
    <dbReference type="NCBI Taxonomy" id="472368"/>
    <lineage>
        <taxon>Eukaryota</taxon>
        <taxon>Viridiplantae</taxon>
        <taxon>Streptophyta</taxon>
        <taxon>Embryophyta</taxon>
        <taxon>Tracheophyta</taxon>
        <taxon>Spermatophyta</taxon>
        <taxon>Magnoliopsida</taxon>
        <taxon>eudicotyledons</taxon>
        <taxon>Gunneridae</taxon>
        <taxon>Pentapetalae</taxon>
        <taxon>asterids</taxon>
        <taxon>lamiids</taxon>
        <taxon>Lamiales</taxon>
        <taxon>Gesneriaceae</taxon>
        <taxon>Didymocarpoideae</taxon>
        <taxon>Trichosporeae</taxon>
        <taxon>Loxocarpinae</taxon>
        <taxon>Dorcoceras</taxon>
    </lineage>
</organism>
<sequence length="104" mass="11900">MSEQGLMLIRARLLHCRFFSRAGRAFCAQVKFPHEETYLGWILVDMPLSSGNIPDLSTSHRANTRSHGRKKKQGYGYHDRSPSIEKNLSKPLRESSRDFPILVA</sequence>
<name>A0A2Z7A3E7_9LAMI</name>
<protein>
    <submittedName>
        <fullName evidence="2">Uncharacterized protein</fullName>
    </submittedName>
</protein>
<accession>A0A2Z7A3E7</accession>
<dbReference type="EMBL" id="KV019592">
    <property type="protein sequence ID" value="KZV15949.1"/>
    <property type="molecule type" value="Genomic_DNA"/>
</dbReference>
<keyword evidence="3" id="KW-1185">Reference proteome</keyword>
<evidence type="ECO:0000313" key="2">
    <source>
        <dbReference type="EMBL" id="KZV15949.1"/>
    </source>
</evidence>
<proteinExistence type="predicted"/>
<evidence type="ECO:0000256" key="1">
    <source>
        <dbReference type="SAM" id="MobiDB-lite"/>
    </source>
</evidence>
<dbReference type="AlphaFoldDB" id="A0A2Z7A3E7"/>
<dbReference type="Proteomes" id="UP000250235">
    <property type="component" value="Unassembled WGS sequence"/>
</dbReference>
<evidence type="ECO:0000313" key="3">
    <source>
        <dbReference type="Proteomes" id="UP000250235"/>
    </source>
</evidence>